<gene>
    <name evidence="2" type="ORF">OC701_02460</name>
</gene>
<keyword evidence="3" id="KW-1185">Reference proteome</keyword>
<dbReference type="EMBL" id="JAOSIQ010000038">
    <property type="protein sequence ID" value="MDO8064308.1"/>
    <property type="molecule type" value="Genomic_DNA"/>
</dbReference>
<keyword evidence="1" id="KW-1133">Transmembrane helix</keyword>
<keyword evidence="1" id="KW-0472">Membrane</keyword>
<feature type="transmembrane region" description="Helical" evidence="1">
    <location>
        <begin position="12"/>
        <end position="29"/>
    </location>
</feature>
<protein>
    <recommendedName>
        <fullName evidence="4">OTU domain-containing protein</fullName>
    </recommendedName>
</protein>
<sequence>MLHTRSNNLKNILYILLFILHVIIIWFVYRCFITRKRKLYYCNHNYIEITNNDQYLGITNNNQYSENRQLVSKIAYLGWEQFILGLKDNNYKEAYENLVKWEKPSLNMNEIQEQIFNQTLDTAYPFLIQSTIDFLSKKINKKILLIIQMYNKFNKETFSHDFHSLYRRKDSSFIELKMKNFENQHFYIKEYNDTPGDGYCFFHALKKLLDHSEMPNWLDQINEDLQKTKLKFKASKSPN</sequence>
<evidence type="ECO:0000313" key="2">
    <source>
        <dbReference type="EMBL" id="MDO8064308.1"/>
    </source>
</evidence>
<name>A0ABT9D4E3_9MOLU</name>
<dbReference type="Proteomes" id="UP001170683">
    <property type="component" value="Unassembled WGS sequence"/>
</dbReference>
<evidence type="ECO:0000256" key="1">
    <source>
        <dbReference type="SAM" id="Phobius"/>
    </source>
</evidence>
<accession>A0ABT9D4E3</accession>
<evidence type="ECO:0008006" key="4">
    <source>
        <dbReference type="Google" id="ProtNLM"/>
    </source>
</evidence>
<evidence type="ECO:0000313" key="3">
    <source>
        <dbReference type="Proteomes" id="UP001170683"/>
    </source>
</evidence>
<dbReference type="RefSeq" id="WP_304514499.1">
    <property type="nucleotide sequence ID" value="NZ_JAOSIQ010000038.1"/>
</dbReference>
<organism evidence="2 3">
    <name type="scientific">Candidatus Phytoplasma bonamiae</name>
    <dbReference type="NCBI Taxonomy" id="2982626"/>
    <lineage>
        <taxon>Bacteria</taxon>
        <taxon>Bacillati</taxon>
        <taxon>Mycoplasmatota</taxon>
        <taxon>Mollicutes</taxon>
        <taxon>Acholeplasmatales</taxon>
        <taxon>Acholeplasmataceae</taxon>
        <taxon>Candidatus Phytoplasma</taxon>
        <taxon>16SrII (Peanut WB group)</taxon>
    </lineage>
</organism>
<proteinExistence type="predicted"/>
<keyword evidence="1" id="KW-0812">Transmembrane</keyword>
<comment type="caution">
    <text evidence="2">The sequence shown here is derived from an EMBL/GenBank/DDBJ whole genome shotgun (WGS) entry which is preliminary data.</text>
</comment>
<reference evidence="2 3" key="1">
    <citation type="journal article" date="2023" name="Int. J. Syst. Evol. Microbiol.">
        <title>The observation of taxonomic boundaries for the 16SrII and 16SrXXV phytoplasmas using genome-based delimitation.</title>
        <authorList>
            <person name="Rodrigues Jardim B."/>
            <person name="Tran-Nguyen L.T.T."/>
            <person name="Gambley C."/>
            <person name="Al-Sadi A.M."/>
            <person name="Al-Subhi A.M."/>
            <person name="Foissac X."/>
            <person name="Salar P."/>
            <person name="Cai H."/>
            <person name="Yang J.Y."/>
            <person name="Davis R."/>
            <person name="Jones L."/>
            <person name="Rodoni B."/>
            <person name="Constable F.E."/>
        </authorList>
    </citation>
    <scope>NUCLEOTIDE SEQUENCE [LARGE SCALE GENOMIC DNA]</scope>
    <source>
        <strain evidence="2">BAWM-225</strain>
    </source>
</reference>